<comment type="cofactor">
    <cofactor evidence="1">
        <name>a divalent metal cation</name>
        <dbReference type="ChEBI" id="CHEBI:60240"/>
    </cofactor>
</comment>
<comment type="caution">
    <text evidence="3">The sequence shown here is derived from an EMBL/GenBank/DDBJ whole genome shotgun (WGS) entry which is preliminary data.</text>
</comment>
<dbReference type="Gene3D" id="3.60.21.10">
    <property type="match status" value="1"/>
</dbReference>
<dbReference type="InterPro" id="IPR011152">
    <property type="entry name" value="Pesterase_MJ0912"/>
</dbReference>
<sequence>MRIGIVSDIHANLPALEAVLDDMPAVDEIVCGGDVVGYNPWPRACLERVRELATVTVQGNHDRTVETPGRYAGNRMAEAGLERAKEELSAAQLEWLAALPRTETFGDGRYLLVHSHPERLGAYVYPRQFPELRPYVEEYDGLVLGHTHIQHEARIDDRLILNPGSVGQPRDEDPRAAYAVLDTETGELDLRRVEYDIQTVDDEIAATGLPERTGERLFEGR</sequence>
<dbReference type="Pfam" id="PF12850">
    <property type="entry name" value="Metallophos_2"/>
    <property type="match status" value="1"/>
</dbReference>
<dbReference type="AlphaFoldDB" id="A0A9R1CVG6"/>
<evidence type="ECO:0000256" key="1">
    <source>
        <dbReference type="RuleBase" id="RU362039"/>
    </source>
</evidence>
<dbReference type="PIRSF" id="PIRSF000883">
    <property type="entry name" value="Pesterase_MJ0912"/>
    <property type="match status" value="1"/>
</dbReference>
<comment type="similarity">
    <text evidence="1">Belongs to the metallophosphoesterase superfamily. YfcE family.</text>
</comment>
<dbReference type="RefSeq" id="WP_256030421.1">
    <property type="nucleotide sequence ID" value="NZ_JAHLKM010000023.1"/>
</dbReference>
<reference evidence="3" key="1">
    <citation type="journal article" date="2023" name="Front. Microbiol.">
        <title>Genomic-based phylogenetic and metabolic analyses of the genus Natronomonas, and description of Natronomonas aquatica sp. nov.</title>
        <authorList>
            <person name="Garcia-Roldan A."/>
            <person name="Duran-Viseras A."/>
            <person name="de la Haba R.R."/>
            <person name="Corral P."/>
            <person name="Sanchez-Porro C."/>
            <person name="Ventosa A."/>
        </authorList>
    </citation>
    <scope>NUCLEOTIDE SEQUENCE</scope>
    <source>
        <strain evidence="3">F2-12</strain>
    </source>
</reference>
<dbReference type="Proteomes" id="UP001139494">
    <property type="component" value="Unassembled WGS sequence"/>
</dbReference>
<keyword evidence="4" id="KW-1185">Reference proteome</keyword>
<dbReference type="SUPFAM" id="SSF56300">
    <property type="entry name" value="Metallo-dependent phosphatases"/>
    <property type="match status" value="1"/>
</dbReference>
<dbReference type="EMBL" id="JAHLKM010000023">
    <property type="protein sequence ID" value="MCQ4334359.1"/>
    <property type="molecule type" value="Genomic_DNA"/>
</dbReference>
<evidence type="ECO:0000313" key="4">
    <source>
        <dbReference type="Proteomes" id="UP001139494"/>
    </source>
</evidence>
<organism evidence="3 4">
    <name type="scientific">Natronomonas aquatica</name>
    <dbReference type="NCBI Taxonomy" id="2841590"/>
    <lineage>
        <taxon>Archaea</taxon>
        <taxon>Methanobacteriati</taxon>
        <taxon>Methanobacteriota</taxon>
        <taxon>Stenosarchaea group</taxon>
        <taxon>Halobacteria</taxon>
        <taxon>Halobacteriales</taxon>
        <taxon>Natronomonadaceae</taxon>
        <taxon>Natronomonas</taxon>
    </lineage>
</organism>
<dbReference type="InterPro" id="IPR029052">
    <property type="entry name" value="Metallo-depent_PP-like"/>
</dbReference>
<dbReference type="GO" id="GO:0016791">
    <property type="term" value="F:phosphatase activity"/>
    <property type="evidence" value="ECO:0007669"/>
    <property type="project" value="TreeGrafter"/>
</dbReference>
<dbReference type="NCBIfam" id="TIGR00040">
    <property type="entry name" value="yfcE"/>
    <property type="match status" value="1"/>
</dbReference>
<dbReference type="PANTHER" id="PTHR42850:SF2">
    <property type="entry name" value="BLL5683 PROTEIN"/>
    <property type="match status" value="1"/>
</dbReference>
<keyword evidence="1" id="KW-0479">Metal-binding</keyword>
<feature type="domain" description="Calcineurin-like phosphoesterase" evidence="2">
    <location>
        <begin position="1"/>
        <end position="185"/>
    </location>
</feature>
<dbReference type="InterPro" id="IPR050126">
    <property type="entry name" value="Ap4A_hydrolase"/>
</dbReference>
<dbReference type="EC" id="3.1.4.-" evidence="1"/>
<dbReference type="PANTHER" id="PTHR42850">
    <property type="entry name" value="METALLOPHOSPHOESTERASE"/>
    <property type="match status" value="1"/>
</dbReference>
<dbReference type="InterPro" id="IPR000979">
    <property type="entry name" value="Phosphodiesterase_MJ0936/Vps29"/>
</dbReference>
<evidence type="ECO:0000313" key="3">
    <source>
        <dbReference type="EMBL" id="MCQ4334359.1"/>
    </source>
</evidence>
<dbReference type="GO" id="GO:0046872">
    <property type="term" value="F:metal ion binding"/>
    <property type="evidence" value="ECO:0007669"/>
    <property type="project" value="UniProtKB-KW"/>
</dbReference>
<gene>
    <name evidence="3" type="ORF">KM295_12920</name>
</gene>
<dbReference type="GO" id="GO:0005737">
    <property type="term" value="C:cytoplasm"/>
    <property type="evidence" value="ECO:0007669"/>
    <property type="project" value="TreeGrafter"/>
</dbReference>
<proteinExistence type="inferred from homology"/>
<evidence type="ECO:0000259" key="2">
    <source>
        <dbReference type="Pfam" id="PF12850"/>
    </source>
</evidence>
<dbReference type="InterPro" id="IPR024654">
    <property type="entry name" value="Calcineurin-like_PHP_lpxH"/>
</dbReference>
<protein>
    <recommendedName>
        <fullName evidence="1">Phosphoesterase</fullName>
        <ecNumber evidence="1">3.1.4.-</ecNumber>
    </recommendedName>
</protein>
<name>A0A9R1CVG6_9EURY</name>
<accession>A0A9R1CVG6</accession>